<comment type="caution">
    <text evidence="2">The sequence shown here is derived from an EMBL/GenBank/DDBJ whole genome shotgun (WGS) entry which is preliminary data.</text>
</comment>
<feature type="domain" description="DUF5648" evidence="1">
    <location>
        <begin position="114"/>
        <end position="170"/>
    </location>
</feature>
<evidence type="ECO:0000313" key="2">
    <source>
        <dbReference type="EMBL" id="HIY78913.1"/>
    </source>
</evidence>
<dbReference type="AlphaFoldDB" id="A0A9D2CFJ7"/>
<dbReference type="Proteomes" id="UP000824133">
    <property type="component" value="Unassembled WGS sequence"/>
</dbReference>
<proteinExistence type="predicted"/>
<gene>
    <name evidence="2" type="ORF">IAA42_00500</name>
</gene>
<dbReference type="EMBL" id="DXCP01000003">
    <property type="protein sequence ID" value="HIY78913.1"/>
    <property type="molecule type" value="Genomic_DNA"/>
</dbReference>
<organism evidence="2 3">
    <name type="scientific">Candidatus Olsenella excrementavium</name>
    <dbReference type="NCBI Taxonomy" id="2838709"/>
    <lineage>
        <taxon>Bacteria</taxon>
        <taxon>Bacillati</taxon>
        <taxon>Actinomycetota</taxon>
        <taxon>Coriobacteriia</taxon>
        <taxon>Coriobacteriales</taxon>
        <taxon>Atopobiaceae</taxon>
        <taxon>Olsenella</taxon>
    </lineage>
</organism>
<evidence type="ECO:0000313" key="3">
    <source>
        <dbReference type="Proteomes" id="UP000824133"/>
    </source>
</evidence>
<reference evidence="2" key="2">
    <citation type="submission" date="2021-04" db="EMBL/GenBank/DDBJ databases">
        <authorList>
            <person name="Gilroy R."/>
        </authorList>
    </citation>
    <scope>NUCLEOTIDE SEQUENCE</scope>
    <source>
        <strain evidence="2">ChiHjej10B9-743</strain>
    </source>
</reference>
<name>A0A9D2CFJ7_9ACTN</name>
<dbReference type="InterPro" id="IPR043708">
    <property type="entry name" value="DUF5648"/>
</dbReference>
<sequence>MADAYKGLTIQFRGDTTDLSRKLSSLRRDSSEVERELRAINRALELDPGNVELLGQRARYSAQQANILQERLDLVNAALSSGEVERGSRAYDRLQREVATTSKRLSDAETATRDAFEAFKRAADGADDLSSTEVRRLYDAASGNHMFTASPDEAAALLGTGWAGEVVGFLVG</sequence>
<accession>A0A9D2CFJ7</accession>
<reference evidence="2" key="1">
    <citation type="journal article" date="2021" name="PeerJ">
        <title>Extensive microbial diversity within the chicken gut microbiome revealed by metagenomics and culture.</title>
        <authorList>
            <person name="Gilroy R."/>
            <person name="Ravi A."/>
            <person name="Getino M."/>
            <person name="Pursley I."/>
            <person name="Horton D.L."/>
            <person name="Alikhan N.F."/>
            <person name="Baker D."/>
            <person name="Gharbi K."/>
            <person name="Hall N."/>
            <person name="Watson M."/>
            <person name="Adriaenssens E.M."/>
            <person name="Foster-Nyarko E."/>
            <person name="Jarju S."/>
            <person name="Secka A."/>
            <person name="Antonio M."/>
            <person name="Oren A."/>
            <person name="Chaudhuri R.R."/>
            <person name="La Ragione R."/>
            <person name="Hildebrand F."/>
            <person name="Pallen M.J."/>
        </authorList>
    </citation>
    <scope>NUCLEOTIDE SEQUENCE</scope>
    <source>
        <strain evidence="2">ChiHjej10B9-743</strain>
    </source>
</reference>
<dbReference type="Pfam" id="PF18885">
    <property type="entry name" value="DUF5648"/>
    <property type="match status" value="1"/>
</dbReference>
<protein>
    <recommendedName>
        <fullName evidence="1">DUF5648 domain-containing protein</fullName>
    </recommendedName>
</protein>
<evidence type="ECO:0000259" key="1">
    <source>
        <dbReference type="Pfam" id="PF18885"/>
    </source>
</evidence>